<evidence type="ECO:0000313" key="6">
    <source>
        <dbReference type="Proteomes" id="UP001304419"/>
    </source>
</evidence>
<evidence type="ECO:0000313" key="5">
    <source>
        <dbReference type="Proteomes" id="UP000646877"/>
    </source>
</evidence>
<keyword evidence="2" id="KW-0732">Signal</keyword>
<feature type="compositionally biased region" description="Low complexity" evidence="1">
    <location>
        <begin position="21"/>
        <end position="35"/>
    </location>
</feature>
<keyword evidence="6" id="KW-1185">Reference proteome</keyword>
<name>A0A8I2KLK0_9GAMM</name>
<evidence type="ECO:0000313" key="3">
    <source>
        <dbReference type="EMBL" id="NLR22235.1"/>
    </source>
</evidence>
<feature type="signal peptide" evidence="2">
    <location>
        <begin position="1"/>
        <end position="22"/>
    </location>
</feature>
<feature type="compositionally biased region" description="Pro residues" evidence="1">
    <location>
        <begin position="36"/>
        <end position="46"/>
    </location>
</feature>
<reference evidence="4 6" key="2">
    <citation type="submission" date="2023-10" db="EMBL/GenBank/DDBJ databases">
        <title>To unveil natural product biosynthetic capacity in Pseudoalteromonas.</title>
        <authorList>
            <person name="Wang J."/>
        </authorList>
    </citation>
    <scope>NUCLEOTIDE SEQUENCE [LARGE SCALE GENOMIC DNA]</scope>
    <source>
        <strain evidence="4 6">DSM 15914</strain>
    </source>
</reference>
<protein>
    <submittedName>
        <fullName evidence="3">Peptidase S41</fullName>
    </submittedName>
</protein>
<dbReference type="RefSeq" id="WP_039495386.1">
    <property type="nucleotide sequence ID" value="NZ_CBCSDF010000005.1"/>
</dbReference>
<gene>
    <name evidence="3" type="ORF">F9Y85_13050</name>
    <name evidence="4" type="ORF">R5H13_21635</name>
</gene>
<sequence>MIKQLTSIILCFVLTACGSDTSDTTPTDITSNKPPTNTPLPSSPTPLPNMSFDQSFIDDVSEFVKLAHAVQYFYPSAEVRGSDWSLFIAESIVELNQTSSTNRREKGIELLRQIAPYLVTQQNHIPKLLPNAQTYTWIQNAPANVSAYTSLLTAGSFNELQEREFAPNELFVTLNFYQSSLYLPLYLPVKTELTGGTYTELGRWQVEPNFAHIETCMATVSGMWANIQHFWPYFEQIDVDWPASLNPLLAACLIEEPNKRLQLINTEFTKLNDNHIIIKTTNMLTNNNTYYGTFYYEIVEGKAIVTSAQQDDPNGVEVGDELLTVNGEDIIEYLSRKALYSLKSELQRLSHTARQQFFFTEKIPLSFTLKKSTGTTYQATITPIEPSEIKPLVSSPYVPHSPSNIEYLGDNIYKLNIYNVTPDDLNAIKETLKNAQAVVIDFRHYPQSWDGWRSVLSWFIKQDAINDTLSVLWQGAPNQADKKAQSFQQIIHRDANPLSIPAIVLSSRRSQSQGEHALIFARSGGLPILGEHTSGINGTVFGIPFFGGVGEGNLGVELHYTNTLSSRYNGDPLINAGIAPDYLVPRTRESIINGTDNQVERAIDILKSEL</sequence>
<accession>A0A8I2KLK0</accession>
<evidence type="ECO:0000256" key="1">
    <source>
        <dbReference type="SAM" id="MobiDB-lite"/>
    </source>
</evidence>
<dbReference type="Proteomes" id="UP001304419">
    <property type="component" value="Chromosome 2"/>
</dbReference>
<evidence type="ECO:0000313" key="4">
    <source>
        <dbReference type="EMBL" id="WOX31544.1"/>
    </source>
</evidence>
<feature type="chain" id="PRO_5044460663" evidence="2">
    <location>
        <begin position="23"/>
        <end position="610"/>
    </location>
</feature>
<feature type="region of interest" description="Disordered" evidence="1">
    <location>
        <begin position="21"/>
        <end position="46"/>
    </location>
</feature>
<dbReference type="PROSITE" id="PS51257">
    <property type="entry name" value="PROKAR_LIPOPROTEIN"/>
    <property type="match status" value="1"/>
</dbReference>
<proteinExistence type="predicted"/>
<dbReference type="Proteomes" id="UP000646877">
    <property type="component" value="Unassembled WGS sequence"/>
</dbReference>
<reference evidence="3" key="1">
    <citation type="submission" date="2019-10" db="EMBL/GenBank/DDBJ databases">
        <authorList>
            <person name="Paulsen S."/>
        </authorList>
    </citation>
    <scope>NUCLEOTIDE SEQUENCE</scope>
    <source>
        <strain evidence="3">LMG 19692</strain>
    </source>
</reference>
<organism evidence="3 5">
    <name type="scientific">Pseudoalteromonas maricaloris</name>
    <dbReference type="NCBI Taxonomy" id="184924"/>
    <lineage>
        <taxon>Bacteria</taxon>
        <taxon>Pseudomonadati</taxon>
        <taxon>Pseudomonadota</taxon>
        <taxon>Gammaproteobacteria</taxon>
        <taxon>Alteromonadales</taxon>
        <taxon>Pseudoalteromonadaceae</taxon>
        <taxon>Pseudoalteromonas</taxon>
    </lineage>
</organism>
<dbReference type="InterPro" id="IPR029045">
    <property type="entry name" value="ClpP/crotonase-like_dom_sf"/>
</dbReference>
<dbReference type="AlphaFoldDB" id="A0A8I2KLK0"/>
<dbReference type="EMBL" id="CP137579">
    <property type="protein sequence ID" value="WOX31544.1"/>
    <property type="molecule type" value="Genomic_DNA"/>
</dbReference>
<dbReference type="Gene3D" id="3.90.226.10">
    <property type="entry name" value="2-enoyl-CoA Hydratase, Chain A, domain 1"/>
    <property type="match status" value="1"/>
</dbReference>
<dbReference type="SUPFAM" id="SSF52096">
    <property type="entry name" value="ClpP/crotonase"/>
    <property type="match status" value="1"/>
</dbReference>
<dbReference type="EMBL" id="WEIA01000007">
    <property type="protein sequence ID" value="NLR22235.1"/>
    <property type="molecule type" value="Genomic_DNA"/>
</dbReference>
<evidence type="ECO:0000256" key="2">
    <source>
        <dbReference type="SAM" id="SignalP"/>
    </source>
</evidence>